<evidence type="ECO:0000313" key="4">
    <source>
        <dbReference type="EMBL" id="KAK9408019.1"/>
    </source>
</evidence>
<keyword evidence="1" id="KW-0479">Metal-binding</keyword>
<sequence length="344" mass="36600">MVVDLDAGLQEFQSKGDGLSGPCRPVEKPRSEGRVAPGPGPGPSAGTPRLLPRCFRCNQLGHWVPECPVPVPQEKPGTPGRAGATPKKTPEKLRAEHQAEGPTPWGGQKEEATATTRYQLVAYNSEAVEDPMASEPIRLFVIPIILMGPQTSHLPGTVEGACDRRILDEGSGHKSPPVVVAFPPTVSLALFLPWCTATVPRNLRWVVAAWDVLQQLRGKSSRRPTGPGAEVRAGKGGGFLRPAAGEFRVRHLLRPIPPAYDLLPPSTGAAPETPPFCSWSNFAPGRRETDGEIGRGGTFLPPSAAWRVLLLLATWDRDPLRGGGSGKKAWLGVDLGSGPLGQAP</sequence>
<keyword evidence="1" id="KW-0863">Zinc-finger</keyword>
<keyword evidence="5" id="KW-1185">Reference proteome</keyword>
<evidence type="ECO:0000313" key="5">
    <source>
        <dbReference type="Proteomes" id="UP001474421"/>
    </source>
</evidence>
<feature type="region of interest" description="Disordered" evidence="2">
    <location>
        <begin position="1"/>
        <end position="48"/>
    </location>
</feature>
<evidence type="ECO:0000259" key="3">
    <source>
        <dbReference type="PROSITE" id="PS50158"/>
    </source>
</evidence>
<keyword evidence="1" id="KW-0862">Zinc</keyword>
<accession>A0AAW1C0F6</accession>
<reference evidence="4 5" key="1">
    <citation type="journal article" date="2024" name="Proc. Natl. Acad. Sci. U.S.A.">
        <title>The genetic regulatory architecture and epigenomic basis for age-related changes in rattlesnake venom.</title>
        <authorList>
            <person name="Hogan M.P."/>
            <person name="Holding M.L."/>
            <person name="Nystrom G.S."/>
            <person name="Colston T.J."/>
            <person name="Bartlett D.A."/>
            <person name="Mason A.J."/>
            <person name="Ellsworth S.A."/>
            <person name="Rautsaw R.M."/>
            <person name="Lawrence K.C."/>
            <person name="Strickland J.L."/>
            <person name="He B."/>
            <person name="Fraser P."/>
            <person name="Margres M.J."/>
            <person name="Gilbert D.M."/>
            <person name="Gibbs H.L."/>
            <person name="Parkinson C.L."/>
            <person name="Rokyta D.R."/>
        </authorList>
    </citation>
    <scope>NUCLEOTIDE SEQUENCE [LARGE SCALE GENOMIC DNA]</scope>
    <source>
        <strain evidence="4">DRR0105</strain>
    </source>
</reference>
<dbReference type="Proteomes" id="UP001474421">
    <property type="component" value="Unassembled WGS sequence"/>
</dbReference>
<dbReference type="AlphaFoldDB" id="A0AAW1C0F6"/>
<dbReference type="Pfam" id="PF00098">
    <property type="entry name" value="zf-CCHC"/>
    <property type="match status" value="1"/>
</dbReference>
<dbReference type="GO" id="GO:0008270">
    <property type="term" value="F:zinc ion binding"/>
    <property type="evidence" value="ECO:0007669"/>
    <property type="project" value="UniProtKB-KW"/>
</dbReference>
<evidence type="ECO:0000256" key="2">
    <source>
        <dbReference type="SAM" id="MobiDB-lite"/>
    </source>
</evidence>
<feature type="domain" description="CCHC-type" evidence="3">
    <location>
        <begin position="53"/>
        <end position="68"/>
    </location>
</feature>
<dbReference type="InterPro" id="IPR036875">
    <property type="entry name" value="Znf_CCHC_sf"/>
</dbReference>
<comment type="caution">
    <text evidence="4">The sequence shown here is derived from an EMBL/GenBank/DDBJ whole genome shotgun (WGS) entry which is preliminary data.</text>
</comment>
<protein>
    <submittedName>
        <fullName evidence="4">TraB domain containing 2A</fullName>
    </submittedName>
</protein>
<name>A0AAW1C0F6_CROAD</name>
<organism evidence="4 5">
    <name type="scientific">Crotalus adamanteus</name>
    <name type="common">Eastern diamondback rattlesnake</name>
    <dbReference type="NCBI Taxonomy" id="8729"/>
    <lineage>
        <taxon>Eukaryota</taxon>
        <taxon>Metazoa</taxon>
        <taxon>Chordata</taxon>
        <taxon>Craniata</taxon>
        <taxon>Vertebrata</taxon>
        <taxon>Euteleostomi</taxon>
        <taxon>Lepidosauria</taxon>
        <taxon>Squamata</taxon>
        <taxon>Bifurcata</taxon>
        <taxon>Unidentata</taxon>
        <taxon>Episquamata</taxon>
        <taxon>Toxicofera</taxon>
        <taxon>Serpentes</taxon>
        <taxon>Colubroidea</taxon>
        <taxon>Viperidae</taxon>
        <taxon>Crotalinae</taxon>
        <taxon>Crotalus</taxon>
    </lineage>
</organism>
<dbReference type="SUPFAM" id="SSF57756">
    <property type="entry name" value="Retrovirus zinc finger-like domains"/>
    <property type="match status" value="1"/>
</dbReference>
<dbReference type="SMART" id="SM00343">
    <property type="entry name" value="ZnF_C2HC"/>
    <property type="match status" value="1"/>
</dbReference>
<dbReference type="Gene3D" id="4.10.60.10">
    <property type="entry name" value="Zinc finger, CCHC-type"/>
    <property type="match status" value="1"/>
</dbReference>
<dbReference type="PROSITE" id="PS50158">
    <property type="entry name" value="ZF_CCHC"/>
    <property type="match status" value="1"/>
</dbReference>
<dbReference type="InterPro" id="IPR001878">
    <property type="entry name" value="Znf_CCHC"/>
</dbReference>
<feature type="region of interest" description="Disordered" evidence="2">
    <location>
        <begin position="69"/>
        <end position="111"/>
    </location>
</feature>
<proteinExistence type="predicted"/>
<dbReference type="EMBL" id="JAOTOJ010000002">
    <property type="protein sequence ID" value="KAK9408019.1"/>
    <property type="molecule type" value="Genomic_DNA"/>
</dbReference>
<dbReference type="GO" id="GO:0003676">
    <property type="term" value="F:nucleic acid binding"/>
    <property type="evidence" value="ECO:0007669"/>
    <property type="project" value="InterPro"/>
</dbReference>
<evidence type="ECO:0000256" key="1">
    <source>
        <dbReference type="PROSITE-ProRule" id="PRU00047"/>
    </source>
</evidence>
<gene>
    <name evidence="4" type="ORF">NXF25_006793</name>
</gene>
<feature type="compositionally biased region" description="Basic and acidic residues" evidence="2">
    <location>
        <begin position="88"/>
        <end position="99"/>
    </location>
</feature>